<dbReference type="RefSeq" id="WP_307149725.1">
    <property type="nucleotide sequence ID" value="NZ_JAUSTU010000005.1"/>
</dbReference>
<evidence type="ECO:0000313" key="1">
    <source>
        <dbReference type="EMBL" id="MDQ0155155.1"/>
    </source>
</evidence>
<sequence length="75" mass="8953">MKDTYTTLTNLIQRIKEEHAIAHQASNKNENSEYWLGRFAVTQELLNFFDKHNPKRPGYDICRRCILTDDEIRIK</sequence>
<name>A0ABT9V2I2_9BACL</name>
<gene>
    <name evidence="1" type="ORF">J2S07_001459</name>
</gene>
<comment type="caution">
    <text evidence="1">The sequence shown here is derived from an EMBL/GenBank/DDBJ whole genome shotgun (WGS) entry which is preliminary data.</text>
</comment>
<dbReference type="Proteomes" id="UP001231362">
    <property type="component" value="Unassembled WGS sequence"/>
</dbReference>
<proteinExistence type="predicted"/>
<accession>A0ABT9V2I2</accession>
<reference evidence="1 2" key="1">
    <citation type="submission" date="2023-07" db="EMBL/GenBank/DDBJ databases">
        <title>Genomic Encyclopedia of Type Strains, Phase IV (KMG-IV): sequencing the most valuable type-strain genomes for metagenomic binning, comparative biology and taxonomic classification.</title>
        <authorList>
            <person name="Goeker M."/>
        </authorList>
    </citation>
    <scope>NUCLEOTIDE SEQUENCE [LARGE SCALE GENOMIC DNA]</scope>
    <source>
        <strain evidence="1 2">DSM 23948</strain>
    </source>
</reference>
<evidence type="ECO:0000313" key="2">
    <source>
        <dbReference type="Proteomes" id="UP001231362"/>
    </source>
</evidence>
<dbReference type="EMBL" id="JAUSTU010000005">
    <property type="protein sequence ID" value="MDQ0155155.1"/>
    <property type="molecule type" value="Genomic_DNA"/>
</dbReference>
<keyword evidence="2" id="KW-1185">Reference proteome</keyword>
<protein>
    <submittedName>
        <fullName evidence="1">Uncharacterized protein</fullName>
    </submittedName>
</protein>
<organism evidence="1 2">
    <name type="scientific">Anoxybacillus andreesenii</name>
    <dbReference type="NCBI Taxonomy" id="1325932"/>
    <lineage>
        <taxon>Bacteria</taxon>
        <taxon>Bacillati</taxon>
        <taxon>Bacillota</taxon>
        <taxon>Bacilli</taxon>
        <taxon>Bacillales</taxon>
        <taxon>Anoxybacillaceae</taxon>
        <taxon>Anoxybacillus</taxon>
    </lineage>
</organism>